<dbReference type="GO" id="GO:0016052">
    <property type="term" value="P:carbohydrate catabolic process"/>
    <property type="evidence" value="ECO:0007669"/>
    <property type="project" value="TreeGrafter"/>
</dbReference>
<evidence type="ECO:0000256" key="6">
    <source>
        <dbReference type="RuleBase" id="RU003690"/>
    </source>
</evidence>
<dbReference type="PROSITE" id="PS00572">
    <property type="entry name" value="GLYCOSYL_HYDROL_F1_1"/>
    <property type="match status" value="1"/>
</dbReference>
<comment type="similarity">
    <text evidence="1 6">Belongs to the glycosyl hydrolase 1 family.</text>
</comment>
<dbReference type="Gene3D" id="3.20.20.80">
    <property type="entry name" value="Glycosidases"/>
    <property type="match status" value="1"/>
</dbReference>
<dbReference type="InterPro" id="IPR001360">
    <property type="entry name" value="Glyco_hydro_1"/>
</dbReference>
<dbReference type="EC" id="3.2.1.21" evidence="2"/>
<dbReference type="Pfam" id="PF00232">
    <property type="entry name" value="Glyco_hydro_1"/>
    <property type="match status" value="1"/>
</dbReference>
<name>A0A852Y953_9MICO</name>
<dbReference type="PROSITE" id="PS00653">
    <property type="entry name" value="GLYCOSYL_HYDROL_F1_2"/>
    <property type="match status" value="1"/>
</dbReference>
<dbReference type="GO" id="GO:0005829">
    <property type="term" value="C:cytosol"/>
    <property type="evidence" value="ECO:0007669"/>
    <property type="project" value="TreeGrafter"/>
</dbReference>
<dbReference type="InterPro" id="IPR033132">
    <property type="entry name" value="GH_1_N_CS"/>
</dbReference>
<keyword evidence="4 7" id="KW-0326">Glycosidase</keyword>
<dbReference type="SUPFAM" id="SSF51445">
    <property type="entry name" value="(Trans)glycosidases"/>
    <property type="match status" value="1"/>
</dbReference>
<evidence type="ECO:0000256" key="1">
    <source>
        <dbReference type="ARBA" id="ARBA00010838"/>
    </source>
</evidence>
<accession>A0A852Y953</accession>
<keyword evidence="9" id="KW-1185">Reference proteome</keyword>
<dbReference type="Proteomes" id="UP000553888">
    <property type="component" value="Unassembled WGS sequence"/>
</dbReference>
<dbReference type="FunFam" id="3.20.20.80:FF:000004">
    <property type="entry name" value="Beta-glucosidase 6-phospho-beta-glucosidase"/>
    <property type="match status" value="1"/>
</dbReference>
<proteinExistence type="inferred from homology"/>
<dbReference type="AlphaFoldDB" id="A0A852Y953"/>
<evidence type="ECO:0000256" key="2">
    <source>
        <dbReference type="ARBA" id="ARBA00012744"/>
    </source>
</evidence>
<gene>
    <name evidence="8" type="ORF">BJ979_001018</name>
</gene>
<dbReference type="GO" id="GO:0008422">
    <property type="term" value="F:beta-glucosidase activity"/>
    <property type="evidence" value="ECO:0007669"/>
    <property type="project" value="UniProtKB-EC"/>
</dbReference>
<evidence type="ECO:0000313" key="8">
    <source>
        <dbReference type="EMBL" id="NYG98392.1"/>
    </source>
</evidence>
<dbReference type="PRINTS" id="PR00131">
    <property type="entry name" value="GLHYDRLASE1"/>
</dbReference>
<dbReference type="PANTHER" id="PTHR10353:SF36">
    <property type="entry name" value="LP05116P"/>
    <property type="match status" value="1"/>
</dbReference>
<reference evidence="8 9" key="1">
    <citation type="submission" date="2020-07" db="EMBL/GenBank/DDBJ databases">
        <title>Sequencing the genomes of 1000 actinobacteria strains.</title>
        <authorList>
            <person name="Klenk H.-P."/>
        </authorList>
    </citation>
    <scope>NUCLEOTIDE SEQUENCE [LARGE SCALE GENOMIC DNA]</scope>
    <source>
        <strain evidence="8 9">DSM 23141</strain>
    </source>
</reference>
<feature type="active site" description="Nucleophile" evidence="5">
    <location>
        <position position="378"/>
    </location>
</feature>
<protein>
    <recommendedName>
        <fullName evidence="2">beta-glucosidase</fullName>
        <ecNumber evidence="2">3.2.1.21</ecNumber>
    </recommendedName>
</protein>
<dbReference type="PANTHER" id="PTHR10353">
    <property type="entry name" value="GLYCOSYL HYDROLASE"/>
    <property type="match status" value="1"/>
</dbReference>
<evidence type="ECO:0000256" key="5">
    <source>
        <dbReference type="PROSITE-ProRule" id="PRU10055"/>
    </source>
</evidence>
<sequence>MTAPDQNRTHEKFLWGSATAAYQCEGGWDEDGKGLSNWDVFCHSDDNDVNPVDGDVASDHYHRYEDDIRMMAEGNQNAYRFSISWSRIIPDGTGAVEQRGLDHYRKVIETCHRYGVEPLVTLYHYDLPQPLFENGGWENRETVDAFERYAEVCFDAFGDSVTHWMTVNEPNYETLCEYGIGNYPPNVRDLRRRWHAIYNILLASARAVVRFRSGGHAGQIGLVSDSYPIESLVDDEAHRDAARLADLFFNRCVNDVAIDGTFPVEFLDKIESDGTDMSFIHRDDAAVFLDGTIDYLGLNVYDRILVKPYTTGETNLRANNTGDATSTNQIIVKGWFEHDVDPTTEKNPWGMEIYPQAMYDILVELRDRYPGTPVIITENGVGYRDVVVDGEVHDDYRIDYLRGFVEQMQRAIDDGCDVRGYLVWSTIDLYSWINGYEKRYGLVRVDFDTLARTPKDSYHWYAAHIAAQKEITS</sequence>
<dbReference type="InterPro" id="IPR017853">
    <property type="entry name" value="GH"/>
</dbReference>
<keyword evidence="3 7" id="KW-0378">Hydrolase</keyword>
<evidence type="ECO:0000256" key="3">
    <source>
        <dbReference type="ARBA" id="ARBA00022801"/>
    </source>
</evidence>
<organism evidence="8 9">
    <name type="scientific">Schumannella luteola</name>
    <dbReference type="NCBI Taxonomy" id="472059"/>
    <lineage>
        <taxon>Bacteria</taxon>
        <taxon>Bacillati</taxon>
        <taxon>Actinomycetota</taxon>
        <taxon>Actinomycetes</taxon>
        <taxon>Micrococcales</taxon>
        <taxon>Microbacteriaceae</taxon>
        <taxon>Schumannella</taxon>
    </lineage>
</organism>
<evidence type="ECO:0000313" key="9">
    <source>
        <dbReference type="Proteomes" id="UP000553888"/>
    </source>
</evidence>
<dbReference type="EMBL" id="JACBZY010000001">
    <property type="protein sequence ID" value="NYG98392.1"/>
    <property type="molecule type" value="Genomic_DNA"/>
</dbReference>
<dbReference type="InterPro" id="IPR018120">
    <property type="entry name" value="Glyco_hydro_1_AS"/>
</dbReference>
<dbReference type="RefSeq" id="WP_179565799.1">
    <property type="nucleotide sequence ID" value="NZ_JACBZY010000001.1"/>
</dbReference>
<comment type="caution">
    <text evidence="8">The sequence shown here is derived from an EMBL/GenBank/DDBJ whole genome shotgun (WGS) entry which is preliminary data.</text>
</comment>
<evidence type="ECO:0000256" key="4">
    <source>
        <dbReference type="ARBA" id="ARBA00023295"/>
    </source>
</evidence>
<evidence type="ECO:0000256" key="7">
    <source>
        <dbReference type="RuleBase" id="RU004468"/>
    </source>
</evidence>